<evidence type="ECO:0000259" key="6">
    <source>
        <dbReference type="PROSITE" id="PS51910"/>
    </source>
</evidence>
<dbReference type="Pfam" id="PF01607">
    <property type="entry name" value="CBM_14"/>
    <property type="match status" value="1"/>
</dbReference>
<feature type="domain" description="Chitin-binding type-2" evidence="5">
    <location>
        <begin position="617"/>
        <end position="681"/>
    </location>
</feature>
<name>A0A818GL70_9BILA</name>
<dbReference type="SMART" id="SM00494">
    <property type="entry name" value="ChtBD2"/>
    <property type="match status" value="3"/>
</dbReference>
<dbReference type="Gene3D" id="3.10.50.10">
    <property type="match status" value="1"/>
</dbReference>
<evidence type="ECO:0000256" key="2">
    <source>
        <dbReference type="ARBA" id="ARBA00022669"/>
    </source>
</evidence>
<dbReference type="SUPFAM" id="SSF54556">
    <property type="entry name" value="Chitinase insertion domain"/>
    <property type="match status" value="1"/>
</dbReference>
<keyword evidence="2" id="KW-0147">Chitin-binding</keyword>
<evidence type="ECO:0000256" key="4">
    <source>
        <dbReference type="SAM" id="SignalP"/>
    </source>
</evidence>
<dbReference type="Gene3D" id="2.170.140.10">
    <property type="entry name" value="Chitin binding domain"/>
    <property type="match status" value="1"/>
</dbReference>
<dbReference type="InterPro" id="IPR029070">
    <property type="entry name" value="Chitinase_insertion_sf"/>
</dbReference>
<evidence type="ECO:0008006" key="10">
    <source>
        <dbReference type="Google" id="ProtNLM"/>
    </source>
</evidence>
<proteinExistence type="inferred from homology"/>
<evidence type="ECO:0000313" key="9">
    <source>
        <dbReference type="Proteomes" id="UP000663865"/>
    </source>
</evidence>
<dbReference type="Proteomes" id="UP000663838">
    <property type="component" value="Unassembled WGS sequence"/>
</dbReference>
<dbReference type="PANTHER" id="PTHR11177">
    <property type="entry name" value="CHITINASE"/>
    <property type="match status" value="1"/>
</dbReference>
<dbReference type="GO" id="GO:0005975">
    <property type="term" value="P:carbohydrate metabolic process"/>
    <property type="evidence" value="ECO:0007669"/>
    <property type="project" value="InterPro"/>
</dbReference>
<feature type="domain" description="Chitin-binding type-2" evidence="5">
    <location>
        <begin position="733"/>
        <end position="797"/>
    </location>
</feature>
<dbReference type="InterPro" id="IPR011583">
    <property type="entry name" value="Chitinase_II/V-like_cat"/>
</dbReference>
<sequence length="806" mass="91774">MRQYYSLVYHLTLILLIIIVGQANDVSANKINLKQSYCRDLRDCQTYFPCAVFSSGFSYLYVIKRCANEQIFDEEKQRCVKNTLADPSCVKQTNAVKPRLTTIRPSSFKQIKRTNITTRRPIKIPFRTPPTSLVQRKNFDFDRGDEQDSYEEKIEQLTTETSRMPIRQINDKPKIHRVCYITNWSRYRSGEAKFEIEYIDPFMCSHIIYAYATVDDNKPEIRPVQQDDIEHYRELALLKKTNPDLKLSIRLGGKSSQYTRYLKSSKMAAQLVRSLSWFLASYGFDGVDIAFEFPDEEVPEDKFALTALLEEISKQKRMMTNAIVTLTAAPFVDHLLKVYEVQKIEKLVNYFNLMTFDFYGPWDEKTGAFAPLYQQVYQVESESLRNVDGLVKLWLSLGVPREKLLIGIPAYGRSFTLASRQKGLHAPVSGPGYPGRYTKTRGFLSYYEICEKEHSRSWQKVWLDTEKSWYMTSGDQWISYEDIDSATLKAQYAKGEQLAGVFIWSVDNDEFSGFFCNTEPFPITRQVFATLNLPTPVTSAPAIAIQSRLPAAGPSVRFFNVQSQSQSSLSSPILPPNLQKLLNALSALSGTPSDVHMHEATPPAPPPPIAHLTHNAEYICSRHRMGRNGIHRDRKNCSIFYFCEGDDIASLRYHIFFCPPGLEFSMDGCTCDWPSGHSCQTGGDTFCVTQPVITTTTTTMTTTKRAPYIAQSSMNALSGLGQLLGISGGTTSAFDCTGRRTGLYRDMYDCTIFYFCTTNDQTSHGTLLRYDFICPANYTFSMSTCRCERRHTNECRTLTKTDCLLL</sequence>
<evidence type="ECO:0000256" key="1">
    <source>
        <dbReference type="ARBA" id="ARBA00009121"/>
    </source>
</evidence>
<dbReference type="InterPro" id="IPR036508">
    <property type="entry name" value="Chitin-bd_dom_sf"/>
</dbReference>
<dbReference type="SMART" id="SM00636">
    <property type="entry name" value="Glyco_18"/>
    <property type="match status" value="1"/>
</dbReference>
<keyword evidence="3" id="KW-1015">Disulfide bond</keyword>
<dbReference type="InterPro" id="IPR050314">
    <property type="entry name" value="Glycosyl_Hydrlase_18"/>
</dbReference>
<dbReference type="SUPFAM" id="SSF57625">
    <property type="entry name" value="Invertebrate chitin-binding proteins"/>
    <property type="match status" value="2"/>
</dbReference>
<keyword evidence="4" id="KW-0732">Signal</keyword>
<evidence type="ECO:0000259" key="5">
    <source>
        <dbReference type="PROSITE" id="PS50940"/>
    </source>
</evidence>
<dbReference type="PANTHER" id="PTHR11177:SF317">
    <property type="entry name" value="CHITINASE 12-RELATED"/>
    <property type="match status" value="1"/>
</dbReference>
<protein>
    <recommendedName>
        <fullName evidence="10">Chitinase</fullName>
    </recommendedName>
</protein>
<dbReference type="InterPro" id="IPR001223">
    <property type="entry name" value="Glyco_hydro18_cat"/>
</dbReference>
<dbReference type="PROSITE" id="PS50940">
    <property type="entry name" value="CHIT_BIND_II"/>
    <property type="match status" value="2"/>
</dbReference>
<dbReference type="Gene3D" id="3.20.20.80">
    <property type="entry name" value="Glycosidases"/>
    <property type="match status" value="1"/>
</dbReference>
<reference evidence="7" key="1">
    <citation type="submission" date="2021-02" db="EMBL/GenBank/DDBJ databases">
        <authorList>
            <person name="Nowell W R."/>
        </authorList>
    </citation>
    <scope>NUCLEOTIDE SEQUENCE</scope>
</reference>
<dbReference type="GO" id="GO:0005576">
    <property type="term" value="C:extracellular region"/>
    <property type="evidence" value="ECO:0007669"/>
    <property type="project" value="InterPro"/>
</dbReference>
<organism evidence="7 9">
    <name type="scientific">Rotaria socialis</name>
    <dbReference type="NCBI Taxonomy" id="392032"/>
    <lineage>
        <taxon>Eukaryota</taxon>
        <taxon>Metazoa</taxon>
        <taxon>Spiralia</taxon>
        <taxon>Gnathifera</taxon>
        <taxon>Rotifera</taxon>
        <taxon>Eurotatoria</taxon>
        <taxon>Bdelloidea</taxon>
        <taxon>Philodinida</taxon>
        <taxon>Philodinidae</taxon>
        <taxon>Rotaria</taxon>
    </lineage>
</organism>
<dbReference type="GO" id="GO:0006032">
    <property type="term" value="P:chitin catabolic process"/>
    <property type="evidence" value="ECO:0007669"/>
    <property type="project" value="TreeGrafter"/>
</dbReference>
<dbReference type="EMBL" id="CAJNYV010002669">
    <property type="protein sequence ID" value="CAF3491902.1"/>
    <property type="molecule type" value="Genomic_DNA"/>
</dbReference>
<evidence type="ECO:0000313" key="7">
    <source>
        <dbReference type="EMBL" id="CAF3491902.1"/>
    </source>
</evidence>
<dbReference type="EMBL" id="CAJOBS010000931">
    <property type="protein sequence ID" value="CAF4662483.1"/>
    <property type="molecule type" value="Genomic_DNA"/>
</dbReference>
<dbReference type="InterPro" id="IPR017853">
    <property type="entry name" value="GH"/>
</dbReference>
<feature type="domain" description="GH18" evidence="6">
    <location>
        <begin position="175"/>
        <end position="534"/>
    </location>
</feature>
<feature type="signal peptide" evidence="4">
    <location>
        <begin position="1"/>
        <end position="23"/>
    </location>
</feature>
<evidence type="ECO:0000256" key="3">
    <source>
        <dbReference type="ARBA" id="ARBA00023157"/>
    </source>
</evidence>
<comment type="caution">
    <text evidence="7">The sequence shown here is derived from an EMBL/GenBank/DDBJ whole genome shotgun (WGS) entry which is preliminary data.</text>
</comment>
<dbReference type="AlphaFoldDB" id="A0A818GL70"/>
<dbReference type="Pfam" id="PF00704">
    <property type="entry name" value="Glyco_hydro_18"/>
    <property type="match status" value="1"/>
</dbReference>
<dbReference type="Proteomes" id="UP000663865">
    <property type="component" value="Unassembled WGS sequence"/>
</dbReference>
<dbReference type="FunFam" id="3.10.50.10:FF:000001">
    <property type="entry name" value="Chitinase 3-like 1"/>
    <property type="match status" value="1"/>
</dbReference>
<evidence type="ECO:0000313" key="8">
    <source>
        <dbReference type="EMBL" id="CAF4662483.1"/>
    </source>
</evidence>
<accession>A0A818GL70</accession>
<dbReference type="PROSITE" id="PS51910">
    <property type="entry name" value="GH18_2"/>
    <property type="match status" value="1"/>
</dbReference>
<dbReference type="InterPro" id="IPR002557">
    <property type="entry name" value="Chitin-bd_dom"/>
</dbReference>
<gene>
    <name evidence="7" type="ORF">KIK155_LOCUS15207</name>
    <name evidence="8" type="ORF">TOA249_LOCUS14773</name>
</gene>
<feature type="chain" id="PRO_5036233118" description="Chitinase" evidence="4">
    <location>
        <begin position="24"/>
        <end position="806"/>
    </location>
</feature>
<dbReference type="GO" id="GO:0008061">
    <property type="term" value="F:chitin binding"/>
    <property type="evidence" value="ECO:0007669"/>
    <property type="project" value="UniProtKB-KW"/>
</dbReference>
<dbReference type="SUPFAM" id="SSF51445">
    <property type="entry name" value="(Trans)glycosidases"/>
    <property type="match status" value="1"/>
</dbReference>
<comment type="similarity">
    <text evidence="1">Belongs to the glycosyl hydrolase 18 family. Chitinase class II subfamily.</text>
</comment>
<dbReference type="GO" id="GO:0004568">
    <property type="term" value="F:chitinase activity"/>
    <property type="evidence" value="ECO:0007669"/>
    <property type="project" value="TreeGrafter"/>
</dbReference>